<dbReference type="KEGG" id="bbes:BESB_013590"/>
<reference evidence="3 4" key="1">
    <citation type="submission" date="2017-09" db="EMBL/GenBank/DDBJ databases">
        <title>Genome sequencing of Besnoitia besnoiti strain Bb-Ger1.</title>
        <authorList>
            <person name="Schares G."/>
            <person name="Venepally P."/>
            <person name="Lorenzi H.A."/>
        </authorList>
    </citation>
    <scope>NUCLEOTIDE SEQUENCE [LARGE SCALE GENOMIC DNA]</scope>
    <source>
        <strain evidence="3 4">Bb-Ger1</strain>
    </source>
</reference>
<feature type="region of interest" description="Disordered" evidence="2">
    <location>
        <begin position="60"/>
        <end position="137"/>
    </location>
</feature>
<feature type="region of interest" description="Disordered" evidence="2">
    <location>
        <begin position="563"/>
        <end position="604"/>
    </location>
</feature>
<feature type="compositionally biased region" description="Low complexity" evidence="2">
    <location>
        <begin position="481"/>
        <end position="496"/>
    </location>
</feature>
<feature type="region of interest" description="Disordered" evidence="2">
    <location>
        <begin position="812"/>
        <end position="864"/>
    </location>
</feature>
<evidence type="ECO:0000256" key="2">
    <source>
        <dbReference type="SAM" id="MobiDB-lite"/>
    </source>
</evidence>
<dbReference type="GeneID" id="40306421"/>
<dbReference type="EMBL" id="NWUJ01000010">
    <property type="protein sequence ID" value="PFH32747.1"/>
    <property type="molecule type" value="Genomic_DNA"/>
</dbReference>
<name>A0A2A9MAU7_BESBE</name>
<feature type="region of interest" description="Disordered" evidence="2">
    <location>
        <begin position="667"/>
        <end position="732"/>
    </location>
</feature>
<feature type="compositionally biased region" description="Acidic residues" evidence="2">
    <location>
        <begin position="715"/>
        <end position="729"/>
    </location>
</feature>
<dbReference type="AlphaFoldDB" id="A0A2A9MAU7"/>
<feature type="compositionally biased region" description="Basic and acidic residues" evidence="2">
    <location>
        <begin position="835"/>
        <end position="849"/>
    </location>
</feature>
<dbReference type="Proteomes" id="UP000224006">
    <property type="component" value="Chromosome IX"/>
</dbReference>
<keyword evidence="1" id="KW-0175">Coiled coil</keyword>
<feature type="region of interest" description="Disordered" evidence="2">
    <location>
        <begin position="768"/>
        <end position="789"/>
    </location>
</feature>
<feature type="region of interest" description="Disordered" evidence="2">
    <location>
        <begin position="462"/>
        <end position="506"/>
    </location>
</feature>
<feature type="compositionally biased region" description="Acidic residues" evidence="2">
    <location>
        <begin position="853"/>
        <end position="862"/>
    </location>
</feature>
<feature type="coiled-coil region" evidence="1">
    <location>
        <begin position="606"/>
        <end position="633"/>
    </location>
</feature>
<dbReference type="OrthoDB" id="333525at2759"/>
<feature type="compositionally biased region" description="Polar residues" evidence="2">
    <location>
        <begin position="69"/>
        <end position="83"/>
    </location>
</feature>
<feature type="compositionally biased region" description="Basic and acidic residues" evidence="2">
    <location>
        <begin position="462"/>
        <end position="472"/>
    </location>
</feature>
<accession>A0A2A9MAU7</accession>
<evidence type="ECO:0000256" key="1">
    <source>
        <dbReference type="SAM" id="Coils"/>
    </source>
</evidence>
<feature type="compositionally biased region" description="Basic residues" evidence="2">
    <location>
        <begin position="698"/>
        <end position="710"/>
    </location>
</feature>
<protein>
    <submittedName>
        <fullName evidence="3">Uncharacterized protein</fullName>
    </submittedName>
</protein>
<dbReference type="VEuPathDB" id="ToxoDB:BESB_013590"/>
<keyword evidence="4" id="KW-1185">Reference proteome</keyword>
<feature type="region of interest" description="Disordered" evidence="2">
    <location>
        <begin position="249"/>
        <end position="290"/>
    </location>
</feature>
<dbReference type="STRING" id="94643.A0A2A9MAU7"/>
<organism evidence="3 4">
    <name type="scientific">Besnoitia besnoiti</name>
    <name type="common">Apicomplexan protozoan</name>
    <dbReference type="NCBI Taxonomy" id="94643"/>
    <lineage>
        <taxon>Eukaryota</taxon>
        <taxon>Sar</taxon>
        <taxon>Alveolata</taxon>
        <taxon>Apicomplexa</taxon>
        <taxon>Conoidasida</taxon>
        <taxon>Coccidia</taxon>
        <taxon>Eucoccidiorida</taxon>
        <taxon>Eimeriorina</taxon>
        <taxon>Sarcocystidae</taxon>
        <taxon>Besnoitia</taxon>
    </lineage>
</organism>
<proteinExistence type="predicted"/>
<evidence type="ECO:0000313" key="4">
    <source>
        <dbReference type="Proteomes" id="UP000224006"/>
    </source>
</evidence>
<feature type="compositionally biased region" description="Basic and acidic residues" evidence="2">
    <location>
        <begin position="669"/>
        <end position="679"/>
    </location>
</feature>
<dbReference type="RefSeq" id="XP_029216756.1">
    <property type="nucleotide sequence ID" value="XM_029360089.1"/>
</dbReference>
<sequence>MSGDFRAWGFGDKGRGAAESDASVEGRRLHSVLWRSARLRDVPAAERVPVCSRSFAAGEMRTARRIPSRQVSSSGSQADTSRLGSARHQRRAHASQPAANRARHRGPSTSSRDCETRGEGTGGGGAPHRAPLSGLPVAPVRDSCRGEGSLVWAPRARHTGADGGRYARRNVASPASPVLDGESPQEVPGAARSGLLATRRVREAPVGARRARTDSFLEALNCPRTQLPTSAGALSLGADSTATRLCRREKEDTSTLGQGHELSCGGDGRASGDVAGEEKQRGSGRLAGATEVNAGGVPSGWRRVLVSVWPLLFVFSLVAIALPDGAHALMRDSRGAASFASFTSTHSTSRVLRPLHLSAESGCQWSVASSVFAPESGASVPAQCRQLSRGVGFLSSGQTPELQASRVYNASAAVPAQACTRSGSAAAFSCFLSSPISFGLSVPTALAPVRVASAARRDPRGVVLAERRESPRDTPFSSDLSGATPAALQAAASRAQSSEDDAPVARTQKEWVEELTAALQSGALKLPTLTEEVTKAARGRPITPHGLDDLIEAAAAVRAGLPLPSHLIPSEGDEDSKDDAADSTQETKKGKKPAETRSPNEGKRSVAAYADEARQLQANLDGASEEKKQFFLNAYRRELRHRGVDDADCQTAHDLCNRLAFARVFSSSQDRKSSSKAGKDASGTGKAVRAEVTEAGRSRKSRRSRTRRLLPRLSEDDEDEEGGDAEGDDASGIVQISPGVFMARGGSFGSGSPFDRLFADVFGGSFFGGRPGEQEEEADEGDSGVSRRRGARGGSLFDHLFGGDVFSSLLGGGLMGGGQQHDEEDDEGSARSRVKKLDFKAPESLEKTAENGAAEDDPPADETDPRLLQLLNKAQSRGDPSLVLFLRKSFQDTTLRELLLEAQTAGVAAAEAKADGRGRYVLQRLRDNQVLS</sequence>
<feature type="compositionally biased region" description="Basic and acidic residues" evidence="2">
    <location>
        <begin position="585"/>
        <end position="604"/>
    </location>
</feature>
<evidence type="ECO:0000313" key="3">
    <source>
        <dbReference type="EMBL" id="PFH32747.1"/>
    </source>
</evidence>
<comment type="caution">
    <text evidence="3">The sequence shown here is derived from an EMBL/GenBank/DDBJ whole genome shotgun (WGS) entry which is preliminary data.</text>
</comment>
<gene>
    <name evidence="3" type="ORF">BESB_013590</name>
</gene>
<feature type="compositionally biased region" description="Basic and acidic residues" evidence="2">
    <location>
        <begin position="688"/>
        <end position="697"/>
    </location>
</feature>